<evidence type="ECO:0000313" key="2">
    <source>
        <dbReference type="EMBL" id="TQR16560.1"/>
    </source>
</evidence>
<sequence>MRQYVREELQLLFQVFLGLFLVFGFSCFLRATTEQFPWLSLIGSAIGLTIILFFLSGKKYRAFLISLLVFSIIMSVIFNWYSIFNVH</sequence>
<accession>A0A544TGL4</accession>
<dbReference type="Proteomes" id="UP000318937">
    <property type="component" value="Unassembled WGS sequence"/>
</dbReference>
<dbReference type="AlphaFoldDB" id="A0A544TGL4"/>
<keyword evidence="1" id="KW-1133">Transmembrane helix</keyword>
<dbReference type="OrthoDB" id="2453380at2"/>
<gene>
    <name evidence="2" type="ORF">FG383_06425</name>
</gene>
<proteinExistence type="predicted"/>
<comment type="caution">
    <text evidence="2">The sequence shown here is derived from an EMBL/GenBank/DDBJ whole genome shotgun (WGS) entry which is preliminary data.</text>
</comment>
<keyword evidence="1" id="KW-0472">Membrane</keyword>
<evidence type="ECO:0000313" key="3">
    <source>
        <dbReference type="Proteomes" id="UP000318937"/>
    </source>
</evidence>
<protein>
    <submittedName>
        <fullName evidence="2">Uncharacterized protein</fullName>
    </submittedName>
</protein>
<dbReference type="RefSeq" id="WP_142606118.1">
    <property type="nucleotide sequence ID" value="NZ_VDGG01000010.1"/>
</dbReference>
<keyword evidence="3" id="KW-1185">Reference proteome</keyword>
<dbReference type="PROSITE" id="PS51257">
    <property type="entry name" value="PROKAR_LIPOPROTEIN"/>
    <property type="match status" value="1"/>
</dbReference>
<reference evidence="2 3" key="1">
    <citation type="submission" date="2019-05" db="EMBL/GenBank/DDBJ databases">
        <title>Psychrobacillus vulpis sp. nov., a new species isolated from feces of a red fox that inhabits in The Tablas de Daimiel Natural Park, Albacete, Spain.</title>
        <authorList>
            <person name="Rodriguez M."/>
            <person name="Reina J.C."/>
            <person name="Bejar V."/>
            <person name="Llamas I."/>
        </authorList>
    </citation>
    <scope>NUCLEOTIDE SEQUENCE [LARGE SCALE GENOMIC DNA]</scope>
    <source>
        <strain evidence="2 3">NHI-2</strain>
    </source>
</reference>
<keyword evidence="1" id="KW-0812">Transmembrane</keyword>
<name>A0A544TGL4_9BACI</name>
<evidence type="ECO:0000256" key="1">
    <source>
        <dbReference type="SAM" id="Phobius"/>
    </source>
</evidence>
<feature type="transmembrane region" description="Helical" evidence="1">
    <location>
        <begin position="62"/>
        <end position="83"/>
    </location>
</feature>
<dbReference type="EMBL" id="VDGG01000010">
    <property type="protein sequence ID" value="TQR16560.1"/>
    <property type="molecule type" value="Genomic_DNA"/>
</dbReference>
<organism evidence="2 3">
    <name type="scientific">Psychrobacillus soli</name>
    <dbReference type="NCBI Taxonomy" id="1543965"/>
    <lineage>
        <taxon>Bacteria</taxon>
        <taxon>Bacillati</taxon>
        <taxon>Bacillota</taxon>
        <taxon>Bacilli</taxon>
        <taxon>Bacillales</taxon>
        <taxon>Bacillaceae</taxon>
        <taxon>Psychrobacillus</taxon>
    </lineage>
</organism>
<feature type="transmembrane region" description="Helical" evidence="1">
    <location>
        <begin position="12"/>
        <end position="31"/>
    </location>
</feature>
<feature type="transmembrane region" description="Helical" evidence="1">
    <location>
        <begin position="37"/>
        <end position="55"/>
    </location>
</feature>